<feature type="non-terminal residue" evidence="4">
    <location>
        <position position="1"/>
    </location>
</feature>
<evidence type="ECO:0000256" key="2">
    <source>
        <dbReference type="ARBA" id="ARBA00023043"/>
    </source>
</evidence>
<reference evidence="4" key="1">
    <citation type="journal article" date="2021" name="Cell">
        <title>Tracing the genetic footprints of vertebrate landing in non-teleost ray-finned fishes.</title>
        <authorList>
            <person name="Bi X."/>
            <person name="Wang K."/>
            <person name="Yang L."/>
            <person name="Pan H."/>
            <person name="Jiang H."/>
            <person name="Wei Q."/>
            <person name="Fang M."/>
            <person name="Yu H."/>
            <person name="Zhu C."/>
            <person name="Cai Y."/>
            <person name="He Y."/>
            <person name="Gan X."/>
            <person name="Zeng H."/>
            <person name="Yu D."/>
            <person name="Zhu Y."/>
            <person name="Jiang H."/>
            <person name="Qiu Q."/>
            <person name="Yang H."/>
            <person name="Zhang Y.E."/>
            <person name="Wang W."/>
            <person name="Zhu M."/>
            <person name="He S."/>
            <person name="Zhang G."/>
        </authorList>
    </citation>
    <scope>NUCLEOTIDE SEQUENCE</scope>
    <source>
        <strain evidence="4">Pddl_001</strain>
    </source>
</reference>
<comment type="caution">
    <text evidence="4">The sequence shown here is derived from an EMBL/GenBank/DDBJ whole genome shotgun (WGS) entry which is preliminary data.</text>
</comment>
<gene>
    <name evidence="4" type="primary">Cdkn2d</name>
    <name evidence="4" type="ORF">GTO93_0017003</name>
</gene>
<name>A0ABS2XIE7_POLSP</name>
<dbReference type="Proteomes" id="UP001166093">
    <property type="component" value="Unassembled WGS sequence"/>
</dbReference>
<dbReference type="Pfam" id="PF12796">
    <property type="entry name" value="Ank_2"/>
    <property type="match status" value="1"/>
</dbReference>
<keyword evidence="5" id="KW-1185">Reference proteome</keyword>
<sequence>MVVDQTEAGNRLTSAAAAGDLAGLKALLRGSAVPPDTANQFGKTALQVMMFGNSSVAGELLKHGASVNVQDGLGVTPAHDAARTGFVDTLRVLVEYGASVNTADSFGALPVHVAVSEGHVEVVRFLAPRSDLRRRDKSGESALDRARVSNQPAMVEILERQLESEQNSNRQ</sequence>
<protein>
    <submittedName>
        <fullName evidence="4">CDN2D inhibitor</fullName>
    </submittedName>
</protein>
<accession>A0ABS2XIE7</accession>
<proteinExistence type="predicted"/>
<dbReference type="InterPro" id="IPR036770">
    <property type="entry name" value="Ankyrin_rpt-contain_sf"/>
</dbReference>
<dbReference type="InterPro" id="IPR050776">
    <property type="entry name" value="Ank_Repeat/CDKN_Inhibitor"/>
</dbReference>
<dbReference type="RefSeq" id="XP_041098007.1">
    <property type="nucleotide sequence ID" value="XM_041242073.1"/>
</dbReference>
<evidence type="ECO:0000313" key="4">
    <source>
        <dbReference type="EMBL" id="MBN3274051.1"/>
    </source>
</evidence>
<organism evidence="4 5">
    <name type="scientific">Polyodon spathula</name>
    <name type="common">North American paddlefish</name>
    <name type="synonym">Squalus spathula</name>
    <dbReference type="NCBI Taxonomy" id="7913"/>
    <lineage>
        <taxon>Eukaryota</taxon>
        <taxon>Metazoa</taxon>
        <taxon>Chordata</taxon>
        <taxon>Craniata</taxon>
        <taxon>Vertebrata</taxon>
        <taxon>Euteleostomi</taxon>
        <taxon>Actinopterygii</taxon>
        <taxon>Chondrostei</taxon>
        <taxon>Acipenseriformes</taxon>
        <taxon>Polyodontidae</taxon>
        <taxon>Polyodon</taxon>
    </lineage>
</organism>
<dbReference type="PANTHER" id="PTHR24201:SF7">
    <property type="entry name" value="CYCLIN-DEPENDENT KINASE 4 INHIBITOR D"/>
    <property type="match status" value="1"/>
</dbReference>
<dbReference type="PANTHER" id="PTHR24201">
    <property type="entry name" value="ANK_REP_REGION DOMAIN-CONTAINING PROTEIN"/>
    <property type="match status" value="1"/>
</dbReference>
<dbReference type="Pfam" id="PF00023">
    <property type="entry name" value="Ank"/>
    <property type="match status" value="1"/>
</dbReference>
<feature type="non-terminal residue" evidence="4">
    <location>
        <position position="171"/>
    </location>
</feature>
<dbReference type="SUPFAM" id="SSF48403">
    <property type="entry name" value="Ankyrin repeat"/>
    <property type="match status" value="1"/>
</dbReference>
<dbReference type="InterPro" id="IPR002110">
    <property type="entry name" value="Ankyrin_rpt"/>
</dbReference>
<dbReference type="SMART" id="SM00248">
    <property type="entry name" value="ANK"/>
    <property type="match status" value="4"/>
</dbReference>
<dbReference type="PROSITE" id="PS50088">
    <property type="entry name" value="ANK_REPEAT"/>
    <property type="match status" value="1"/>
</dbReference>
<keyword evidence="2 3" id="KW-0040">ANK repeat</keyword>
<dbReference type="GeneID" id="121309160"/>
<dbReference type="PROSITE" id="PS50297">
    <property type="entry name" value="ANK_REP_REGION"/>
    <property type="match status" value="1"/>
</dbReference>
<dbReference type="EMBL" id="JAAWVQ010036454">
    <property type="protein sequence ID" value="MBN3274051.1"/>
    <property type="molecule type" value="Genomic_DNA"/>
</dbReference>
<keyword evidence="1" id="KW-0677">Repeat</keyword>
<evidence type="ECO:0000313" key="5">
    <source>
        <dbReference type="Proteomes" id="UP001166093"/>
    </source>
</evidence>
<evidence type="ECO:0000256" key="1">
    <source>
        <dbReference type="ARBA" id="ARBA00022737"/>
    </source>
</evidence>
<feature type="repeat" description="ANK" evidence="3">
    <location>
        <begin position="73"/>
        <end position="105"/>
    </location>
</feature>
<evidence type="ECO:0000256" key="3">
    <source>
        <dbReference type="PROSITE-ProRule" id="PRU00023"/>
    </source>
</evidence>
<dbReference type="Gene3D" id="1.25.40.20">
    <property type="entry name" value="Ankyrin repeat-containing domain"/>
    <property type="match status" value="1"/>
</dbReference>